<gene>
    <name evidence="2" type="ordered locus">Nwat_2508</name>
</gene>
<dbReference type="HOGENOM" id="CLU_2410270_0_0_6"/>
<reference evidence="2 3" key="1">
    <citation type="submission" date="2010-06" db="EMBL/GenBank/DDBJ databases">
        <title>Complete sequence of chromosome of Nitrosococcus watsoni C-113.</title>
        <authorList>
            <consortium name="US DOE Joint Genome Institute"/>
            <person name="Lucas S."/>
            <person name="Copeland A."/>
            <person name="Lapidus A."/>
            <person name="Cheng J.-F."/>
            <person name="Bruce D."/>
            <person name="Goodwin L."/>
            <person name="Pitluck S."/>
            <person name="Malfatti S.A."/>
            <person name="Chain P.S.G."/>
            <person name="Land M."/>
            <person name="Hauser L."/>
            <person name="Kyrpides N."/>
            <person name="Ivanova N."/>
            <person name="Cambell M.A."/>
            <person name="Heidelberg J.F."/>
            <person name="Klotz M.G."/>
            <person name="Woyke T."/>
        </authorList>
    </citation>
    <scope>NUCLEOTIDE SEQUENCE [LARGE SCALE GENOMIC DNA]</scope>
    <source>
        <strain evidence="2 3">C-113</strain>
    </source>
</reference>
<evidence type="ECO:0000313" key="2">
    <source>
        <dbReference type="EMBL" id="ADJ29304.1"/>
    </source>
</evidence>
<dbReference type="AlphaFoldDB" id="D8K9U6"/>
<dbReference type="EMBL" id="CP002086">
    <property type="protein sequence ID" value="ADJ29304.1"/>
    <property type="molecule type" value="Genomic_DNA"/>
</dbReference>
<proteinExistence type="predicted"/>
<evidence type="ECO:0000313" key="3">
    <source>
        <dbReference type="Proteomes" id="UP000000393"/>
    </source>
</evidence>
<dbReference type="InterPro" id="IPR002622">
    <property type="entry name" value="Transposase_14"/>
</dbReference>
<dbReference type="Proteomes" id="UP000000393">
    <property type="component" value="Chromosome"/>
</dbReference>
<protein>
    <submittedName>
        <fullName evidence="2">Transposase family protein</fullName>
    </submittedName>
</protein>
<dbReference type="Pfam" id="PF01710">
    <property type="entry name" value="HTH_Tnp_IS630"/>
    <property type="match status" value="1"/>
</dbReference>
<dbReference type="KEGG" id="nwa:Nwat_2508"/>
<feature type="domain" description="Transposase Synechocystis PCC 6803" evidence="1">
    <location>
        <begin position="40"/>
        <end position="86"/>
    </location>
</feature>
<organism evidence="2 3">
    <name type="scientific">Nitrosococcus watsoni (strain C-113)</name>
    <dbReference type="NCBI Taxonomy" id="105559"/>
    <lineage>
        <taxon>Bacteria</taxon>
        <taxon>Pseudomonadati</taxon>
        <taxon>Pseudomonadota</taxon>
        <taxon>Gammaproteobacteria</taxon>
        <taxon>Chromatiales</taxon>
        <taxon>Chromatiaceae</taxon>
        <taxon>Nitrosococcus</taxon>
    </lineage>
</organism>
<evidence type="ECO:0000259" key="1">
    <source>
        <dbReference type="Pfam" id="PF01710"/>
    </source>
</evidence>
<accession>D8K9U6</accession>
<sequence length="92" mass="11190">MPRNSVIMCPENSCHIKSRCILYQRERKPERSAAHIQEFRNTIYRWRSSDDLHPKVHRPRHRKMDKDALKRCIQTYPDVLLSERAYQRALEK</sequence>
<keyword evidence="3" id="KW-1185">Reference proteome</keyword>
<dbReference type="RefSeq" id="WP_013221373.1">
    <property type="nucleotide sequence ID" value="NC_014315.1"/>
</dbReference>
<name>D8K9U6_NITWC</name>